<proteinExistence type="predicted"/>
<feature type="compositionally biased region" description="Polar residues" evidence="1">
    <location>
        <begin position="1"/>
        <end position="18"/>
    </location>
</feature>
<comment type="caution">
    <text evidence="2">The sequence shown here is derived from an EMBL/GenBank/DDBJ whole genome shotgun (WGS) entry which is preliminary data.</text>
</comment>
<feature type="compositionally biased region" description="Low complexity" evidence="1">
    <location>
        <begin position="27"/>
        <end position="42"/>
    </location>
</feature>
<feature type="compositionally biased region" description="Polar residues" evidence="1">
    <location>
        <begin position="96"/>
        <end position="110"/>
    </location>
</feature>
<reference evidence="3" key="1">
    <citation type="submission" date="2017-03" db="EMBL/GenBank/DDBJ databases">
        <title>Phytopthora megakarya and P. palmivora, two closely related causual agents of cacao black pod achieved similar genome size and gene model numbers by different mechanisms.</title>
        <authorList>
            <person name="Ali S."/>
            <person name="Shao J."/>
            <person name="Larry D.J."/>
            <person name="Kronmiller B."/>
            <person name="Shen D."/>
            <person name="Strem M.D."/>
            <person name="Melnick R.L."/>
            <person name="Guiltinan M.J."/>
            <person name="Tyler B.M."/>
            <person name="Meinhardt L.W."/>
            <person name="Bailey B.A."/>
        </authorList>
    </citation>
    <scope>NUCLEOTIDE SEQUENCE [LARGE SCALE GENOMIC DNA]</scope>
    <source>
        <strain evidence="3">zdho120</strain>
    </source>
</reference>
<dbReference type="Proteomes" id="UP000198211">
    <property type="component" value="Unassembled WGS sequence"/>
</dbReference>
<feature type="region of interest" description="Disordered" evidence="1">
    <location>
        <begin position="96"/>
        <end position="120"/>
    </location>
</feature>
<feature type="compositionally biased region" description="Basic residues" evidence="1">
    <location>
        <begin position="142"/>
        <end position="154"/>
    </location>
</feature>
<protein>
    <submittedName>
        <fullName evidence="2">Uncharacterized protein</fullName>
    </submittedName>
</protein>
<feature type="region of interest" description="Disordered" evidence="1">
    <location>
        <begin position="142"/>
        <end position="164"/>
    </location>
</feature>
<sequence>MESAASAGSGSDLTPCSTVSSDEEWVAESSAEESSSASSSTSKKSRSVPARPYSVRGPVTENQFSTIAPPLKQTEFDSWEELESYLKEYTHGTYQLSSTHEQQGVSTKQQNHGDEVKSKQPKVPDAWVYYGKTFVCTHAGRYKSRGKGERKRQQSRMIECNAQV</sequence>
<dbReference type="EMBL" id="NBNE01000862">
    <property type="protein sequence ID" value="OWZ16828.1"/>
    <property type="molecule type" value="Genomic_DNA"/>
</dbReference>
<accession>A0A225WHW4</accession>
<dbReference type="OrthoDB" id="126054at2759"/>
<keyword evidence="3" id="KW-1185">Reference proteome</keyword>
<evidence type="ECO:0000256" key="1">
    <source>
        <dbReference type="SAM" id="MobiDB-lite"/>
    </source>
</evidence>
<evidence type="ECO:0000313" key="2">
    <source>
        <dbReference type="EMBL" id="OWZ16828.1"/>
    </source>
</evidence>
<evidence type="ECO:0000313" key="3">
    <source>
        <dbReference type="Proteomes" id="UP000198211"/>
    </source>
</evidence>
<gene>
    <name evidence="2" type="ORF">PHMEG_0009328</name>
</gene>
<dbReference type="STRING" id="4795.A0A225WHW4"/>
<feature type="region of interest" description="Disordered" evidence="1">
    <location>
        <begin position="1"/>
        <end position="71"/>
    </location>
</feature>
<name>A0A225WHW4_9STRA</name>
<dbReference type="AlphaFoldDB" id="A0A225WHW4"/>
<organism evidence="2 3">
    <name type="scientific">Phytophthora megakarya</name>
    <dbReference type="NCBI Taxonomy" id="4795"/>
    <lineage>
        <taxon>Eukaryota</taxon>
        <taxon>Sar</taxon>
        <taxon>Stramenopiles</taxon>
        <taxon>Oomycota</taxon>
        <taxon>Peronosporomycetes</taxon>
        <taxon>Peronosporales</taxon>
        <taxon>Peronosporaceae</taxon>
        <taxon>Phytophthora</taxon>
    </lineage>
</organism>